<evidence type="ECO:0000313" key="3">
    <source>
        <dbReference type="Proteomes" id="UP001595477"/>
    </source>
</evidence>
<protein>
    <submittedName>
        <fullName evidence="2">Uncharacterized protein</fullName>
    </submittedName>
</protein>
<keyword evidence="1" id="KW-0812">Transmembrane</keyword>
<organism evidence="2 3">
    <name type="scientific">Alteromonas oceani</name>
    <dbReference type="NCBI Taxonomy" id="2071609"/>
    <lineage>
        <taxon>Bacteria</taxon>
        <taxon>Pseudomonadati</taxon>
        <taxon>Pseudomonadota</taxon>
        <taxon>Gammaproteobacteria</taxon>
        <taxon>Alteromonadales</taxon>
        <taxon>Alteromonadaceae</taxon>
        <taxon>Alteromonas/Salinimonas group</taxon>
        <taxon>Alteromonas</taxon>
    </lineage>
</organism>
<feature type="transmembrane region" description="Helical" evidence="1">
    <location>
        <begin position="51"/>
        <end position="75"/>
    </location>
</feature>
<name>A0ABV7K031_9ALTE</name>
<sequence length="82" mass="9112">MLTCAFLTVQVISSLLIYYSGLVEPAGTILSIVLFSFVLRKFLVLKLWQLIVIPIGVSLLSSFILAVTLLLYLSWFDSVTLS</sequence>
<keyword evidence="1" id="KW-1133">Transmembrane helix</keyword>
<evidence type="ECO:0000313" key="2">
    <source>
        <dbReference type="EMBL" id="MFC3203660.1"/>
    </source>
</evidence>
<keyword evidence="1" id="KW-0472">Membrane</keyword>
<accession>A0ABV7K031</accession>
<gene>
    <name evidence="2" type="ORF">ACFOEW_17785</name>
</gene>
<dbReference type="Proteomes" id="UP001595477">
    <property type="component" value="Unassembled WGS sequence"/>
</dbReference>
<keyword evidence="3" id="KW-1185">Reference proteome</keyword>
<evidence type="ECO:0000256" key="1">
    <source>
        <dbReference type="SAM" id="Phobius"/>
    </source>
</evidence>
<reference evidence="3" key="1">
    <citation type="journal article" date="2019" name="Int. J. Syst. Evol. Microbiol.">
        <title>The Global Catalogue of Microorganisms (GCM) 10K type strain sequencing project: providing services to taxonomists for standard genome sequencing and annotation.</title>
        <authorList>
            <consortium name="The Broad Institute Genomics Platform"/>
            <consortium name="The Broad Institute Genome Sequencing Center for Infectious Disease"/>
            <person name="Wu L."/>
            <person name="Ma J."/>
        </authorList>
    </citation>
    <scope>NUCLEOTIDE SEQUENCE [LARGE SCALE GENOMIC DNA]</scope>
    <source>
        <strain evidence="3">KCTC 52449</strain>
    </source>
</reference>
<proteinExistence type="predicted"/>
<dbReference type="RefSeq" id="WP_164464818.1">
    <property type="nucleotide sequence ID" value="NZ_JBHRSX010000096.1"/>
</dbReference>
<feature type="transmembrane region" description="Helical" evidence="1">
    <location>
        <begin position="16"/>
        <end position="39"/>
    </location>
</feature>
<comment type="caution">
    <text evidence="2">The sequence shown here is derived from an EMBL/GenBank/DDBJ whole genome shotgun (WGS) entry which is preliminary data.</text>
</comment>
<dbReference type="EMBL" id="JBHRSX010000096">
    <property type="protein sequence ID" value="MFC3203660.1"/>
    <property type="molecule type" value="Genomic_DNA"/>
</dbReference>